<evidence type="ECO:0000256" key="6">
    <source>
        <dbReference type="ARBA" id="ARBA00023136"/>
    </source>
</evidence>
<name>A0A6J4KX04_9HYPH</name>
<comment type="similarity">
    <text evidence="7">Belongs to the TRAP transporter small permease family.</text>
</comment>
<evidence type="ECO:0000256" key="3">
    <source>
        <dbReference type="ARBA" id="ARBA00022475"/>
    </source>
</evidence>
<feature type="domain" description="Tripartite ATP-independent periplasmic transporters DctQ component" evidence="9">
    <location>
        <begin position="64"/>
        <end position="193"/>
    </location>
</feature>
<evidence type="ECO:0000256" key="2">
    <source>
        <dbReference type="ARBA" id="ARBA00022448"/>
    </source>
</evidence>
<dbReference type="EMBL" id="CADCUC010000151">
    <property type="protein sequence ID" value="CAA9316892.1"/>
    <property type="molecule type" value="Genomic_DNA"/>
</dbReference>
<keyword evidence="6 7" id="KW-0472">Membrane</keyword>
<feature type="transmembrane region" description="Helical" evidence="7">
    <location>
        <begin position="126"/>
        <end position="150"/>
    </location>
</feature>
<evidence type="ECO:0000259" key="9">
    <source>
        <dbReference type="Pfam" id="PF04290"/>
    </source>
</evidence>
<feature type="transmembrane region" description="Helical" evidence="7">
    <location>
        <begin position="48"/>
        <end position="67"/>
    </location>
</feature>
<keyword evidence="7" id="KW-0997">Cell inner membrane</keyword>
<evidence type="ECO:0000256" key="8">
    <source>
        <dbReference type="SAM" id="MobiDB-lite"/>
    </source>
</evidence>
<sequence length="198" mass="20345">MTATPLPDHRPGEAGGLTAPLQVDRASPTQPDAGPAPLPPDRGVLARLTLATALAGGLLSVAVALLVTASVTGRWFGIGAVPGDFELVKIAVAVSVFCFLPFTQMRRGNIVVDTFTSRLPPRINRAIDAAWDLVFAAMIALLAWCTFNGAQEALGNGLNSMVLGLPLGPVFVVCAVLLILLAATAVATAVRLVGRSGA</sequence>
<feature type="transmembrane region" description="Helical" evidence="7">
    <location>
        <begin position="87"/>
        <end position="105"/>
    </location>
</feature>
<dbReference type="AlphaFoldDB" id="A0A6J4KX04"/>
<accession>A0A6J4KX04</accession>
<proteinExistence type="inferred from homology"/>
<feature type="region of interest" description="Disordered" evidence="8">
    <location>
        <begin position="1"/>
        <end position="38"/>
    </location>
</feature>
<comment type="subcellular location">
    <subcellularLocation>
        <location evidence="7">Cell inner membrane</location>
        <topology evidence="7">Multi-pass membrane protein</topology>
    </subcellularLocation>
    <subcellularLocation>
        <location evidence="1">Cell membrane</location>
        <topology evidence="1">Multi-pass membrane protein</topology>
    </subcellularLocation>
</comment>
<keyword evidence="3" id="KW-1003">Cell membrane</keyword>
<evidence type="ECO:0000256" key="5">
    <source>
        <dbReference type="ARBA" id="ARBA00022989"/>
    </source>
</evidence>
<evidence type="ECO:0000256" key="7">
    <source>
        <dbReference type="RuleBase" id="RU369079"/>
    </source>
</evidence>
<organism evidence="10">
    <name type="scientific">uncultured Microvirga sp</name>
    <dbReference type="NCBI Taxonomy" id="412392"/>
    <lineage>
        <taxon>Bacteria</taxon>
        <taxon>Pseudomonadati</taxon>
        <taxon>Pseudomonadota</taxon>
        <taxon>Alphaproteobacteria</taxon>
        <taxon>Hyphomicrobiales</taxon>
        <taxon>Methylobacteriaceae</taxon>
        <taxon>Microvirga</taxon>
        <taxon>environmental samples</taxon>
    </lineage>
</organism>
<comment type="function">
    <text evidence="7">Part of the tripartite ATP-independent periplasmic (TRAP) transport system.</text>
</comment>
<evidence type="ECO:0000256" key="4">
    <source>
        <dbReference type="ARBA" id="ARBA00022692"/>
    </source>
</evidence>
<feature type="transmembrane region" description="Helical" evidence="7">
    <location>
        <begin position="170"/>
        <end position="193"/>
    </location>
</feature>
<protein>
    <recommendedName>
        <fullName evidence="7">TRAP transporter small permease protein</fullName>
    </recommendedName>
</protein>
<dbReference type="InterPro" id="IPR055348">
    <property type="entry name" value="DctQ"/>
</dbReference>
<comment type="subunit">
    <text evidence="7">The complex comprises the extracytoplasmic solute receptor protein and the two transmembrane proteins.</text>
</comment>
<keyword evidence="4 7" id="KW-0812">Transmembrane</keyword>
<evidence type="ECO:0000313" key="10">
    <source>
        <dbReference type="EMBL" id="CAA9316892.1"/>
    </source>
</evidence>
<keyword evidence="5 7" id="KW-1133">Transmembrane helix</keyword>
<gene>
    <name evidence="10" type="ORF">AVDCRST_MAG90-871</name>
</gene>
<dbReference type="Pfam" id="PF04290">
    <property type="entry name" value="DctQ"/>
    <property type="match status" value="1"/>
</dbReference>
<evidence type="ECO:0000256" key="1">
    <source>
        <dbReference type="ARBA" id="ARBA00004651"/>
    </source>
</evidence>
<dbReference type="GO" id="GO:0022857">
    <property type="term" value="F:transmembrane transporter activity"/>
    <property type="evidence" value="ECO:0007669"/>
    <property type="project" value="UniProtKB-UniRule"/>
</dbReference>
<keyword evidence="2 7" id="KW-0813">Transport</keyword>
<reference evidence="10" key="1">
    <citation type="submission" date="2020-02" db="EMBL/GenBank/DDBJ databases">
        <authorList>
            <person name="Meier V. D."/>
        </authorList>
    </citation>
    <scope>NUCLEOTIDE SEQUENCE</scope>
    <source>
        <strain evidence="10">AVDCRST_MAG90</strain>
    </source>
</reference>
<dbReference type="GO" id="GO:0005886">
    <property type="term" value="C:plasma membrane"/>
    <property type="evidence" value="ECO:0007669"/>
    <property type="project" value="UniProtKB-SubCell"/>
</dbReference>